<evidence type="ECO:0000313" key="10">
    <source>
        <dbReference type="Proteomes" id="UP000188602"/>
    </source>
</evidence>
<dbReference type="AlphaFoldDB" id="A0A1V3JQH0"/>
<dbReference type="EMBL" id="MLHQ01000015">
    <property type="protein sequence ID" value="OOF58647.1"/>
    <property type="molecule type" value="Genomic_DNA"/>
</dbReference>
<evidence type="ECO:0000256" key="3">
    <source>
        <dbReference type="ARBA" id="ARBA00022475"/>
    </source>
</evidence>
<proteinExistence type="inferred from homology"/>
<comment type="similarity">
    <text evidence="7">Belongs to the binding-protein-dependent transport system permease family.</text>
</comment>
<organism evidence="9 10">
    <name type="scientific">Rodentibacter myodis</name>
    <dbReference type="NCBI Taxonomy" id="1907939"/>
    <lineage>
        <taxon>Bacteria</taxon>
        <taxon>Pseudomonadati</taxon>
        <taxon>Pseudomonadota</taxon>
        <taxon>Gammaproteobacteria</taxon>
        <taxon>Pasteurellales</taxon>
        <taxon>Pasteurellaceae</taxon>
        <taxon>Rodentibacter</taxon>
    </lineage>
</organism>
<feature type="transmembrane region" description="Helical" evidence="7">
    <location>
        <begin position="158"/>
        <end position="178"/>
    </location>
</feature>
<dbReference type="SUPFAM" id="SSF161098">
    <property type="entry name" value="MetI-like"/>
    <property type="match status" value="1"/>
</dbReference>
<dbReference type="InterPro" id="IPR035906">
    <property type="entry name" value="MetI-like_sf"/>
</dbReference>
<evidence type="ECO:0000313" key="9">
    <source>
        <dbReference type="EMBL" id="OOF58647.1"/>
    </source>
</evidence>
<gene>
    <name evidence="9" type="ORF">BKL49_06990</name>
</gene>
<dbReference type="InterPro" id="IPR000515">
    <property type="entry name" value="MetI-like"/>
</dbReference>
<dbReference type="STRING" id="1907939.BKL49_06990"/>
<keyword evidence="5 7" id="KW-1133">Transmembrane helix</keyword>
<feature type="transmembrane region" description="Helical" evidence="7">
    <location>
        <begin position="29"/>
        <end position="52"/>
    </location>
</feature>
<name>A0A1V3JQH0_9PAST</name>
<evidence type="ECO:0000259" key="8">
    <source>
        <dbReference type="PROSITE" id="PS50928"/>
    </source>
</evidence>
<dbReference type="PANTHER" id="PTHR30450">
    <property type="entry name" value="ABC TRANSPORTER PERMEASE"/>
    <property type="match status" value="1"/>
</dbReference>
<dbReference type="OrthoDB" id="9793490at2"/>
<dbReference type="GO" id="GO:0005886">
    <property type="term" value="C:plasma membrane"/>
    <property type="evidence" value="ECO:0007669"/>
    <property type="project" value="UniProtKB-SubCell"/>
</dbReference>
<accession>A0A1V3JQH0</accession>
<evidence type="ECO:0000256" key="6">
    <source>
        <dbReference type="ARBA" id="ARBA00023136"/>
    </source>
</evidence>
<comment type="caution">
    <text evidence="9">The sequence shown here is derived from an EMBL/GenBank/DDBJ whole genome shotgun (WGS) entry which is preliminary data.</text>
</comment>
<comment type="subcellular location">
    <subcellularLocation>
        <location evidence="1 7">Cell membrane</location>
        <topology evidence="1 7">Multi-pass membrane protein</topology>
    </subcellularLocation>
</comment>
<feature type="transmembrane region" description="Helical" evidence="7">
    <location>
        <begin position="198"/>
        <end position="216"/>
    </location>
</feature>
<protein>
    <submittedName>
        <fullName evidence="9">Methionine ABC transporter permease</fullName>
    </submittedName>
</protein>
<dbReference type="RefSeq" id="WP_077423936.1">
    <property type="nucleotide sequence ID" value="NZ_MLHQ01000015.1"/>
</dbReference>
<reference evidence="9 10" key="1">
    <citation type="submission" date="2016-10" db="EMBL/GenBank/DDBJ databases">
        <title>Rodentibacter gen. nov. and new species.</title>
        <authorList>
            <person name="Christensen H."/>
        </authorList>
    </citation>
    <scope>NUCLEOTIDE SEQUENCE [LARGE SCALE GENOMIC DNA]</scope>
    <source>
        <strain evidence="9 10">Ac151</strain>
    </source>
</reference>
<evidence type="ECO:0000256" key="7">
    <source>
        <dbReference type="RuleBase" id="RU363032"/>
    </source>
</evidence>
<feature type="transmembrane region" description="Helical" evidence="7">
    <location>
        <begin position="100"/>
        <end position="118"/>
    </location>
</feature>
<sequence length="230" mass="24784">MFNDLLTMLGHQFPDRFASLLAVSTLETVYMSVLSTLIAVLLGLPIGFLTFLTNKRAILENKKLNAFLNIIINIGRSIPYIILLLALIPLTSWLLPGGSIGSNAAIVSLSAAATPFFARLTSNALFEIPAGLTETAKAMGATHWQIIRKFYLPESLPTIINAITLTFVTLIGYTAMAGTQGGGGLGSLAINYGVYRNMPYVTWAATIVIVAIVMISQKLGDTLAKRVDHR</sequence>
<keyword evidence="10" id="KW-1185">Reference proteome</keyword>
<keyword evidence="2 7" id="KW-0813">Transport</keyword>
<feature type="domain" description="ABC transmembrane type-1" evidence="8">
    <location>
        <begin position="25"/>
        <end position="220"/>
    </location>
</feature>
<evidence type="ECO:0000256" key="1">
    <source>
        <dbReference type="ARBA" id="ARBA00004651"/>
    </source>
</evidence>
<dbReference type="Proteomes" id="UP000188602">
    <property type="component" value="Unassembled WGS sequence"/>
</dbReference>
<dbReference type="PANTHER" id="PTHR30450:SF1">
    <property type="entry name" value="D-METHIONINE TRANSPORT SYSTEM PERMEASE PROTEIN METI-RELATED"/>
    <property type="match status" value="1"/>
</dbReference>
<dbReference type="InterPro" id="IPR051322">
    <property type="entry name" value="AA_ABC_Transporter_Permease"/>
</dbReference>
<keyword evidence="6 7" id="KW-0472">Membrane</keyword>
<dbReference type="Pfam" id="PF00528">
    <property type="entry name" value="BPD_transp_1"/>
    <property type="match status" value="1"/>
</dbReference>
<evidence type="ECO:0000256" key="2">
    <source>
        <dbReference type="ARBA" id="ARBA00022448"/>
    </source>
</evidence>
<keyword evidence="3" id="KW-1003">Cell membrane</keyword>
<evidence type="ECO:0000256" key="5">
    <source>
        <dbReference type="ARBA" id="ARBA00022989"/>
    </source>
</evidence>
<evidence type="ECO:0000256" key="4">
    <source>
        <dbReference type="ARBA" id="ARBA00022692"/>
    </source>
</evidence>
<dbReference type="CDD" id="cd06261">
    <property type="entry name" value="TM_PBP2"/>
    <property type="match status" value="1"/>
</dbReference>
<dbReference type="GO" id="GO:0048473">
    <property type="term" value="P:D-methionine transmembrane transport"/>
    <property type="evidence" value="ECO:0007669"/>
    <property type="project" value="TreeGrafter"/>
</dbReference>
<dbReference type="PROSITE" id="PS50928">
    <property type="entry name" value="ABC_TM1"/>
    <property type="match status" value="1"/>
</dbReference>
<feature type="transmembrane region" description="Helical" evidence="7">
    <location>
        <begin position="64"/>
        <end position="88"/>
    </location>
</feature>
<dbReference type="Gene3D" id="1.10.3720.10">
    <property type="entry name" value="MetI-like"/>
    <property type="match status" value="1"/>
</dbReference>
<keyword evidence="4 7" id="KW-0812">Transmembrane</keyword>